<evidence type="ECO:0000256" key="1">
    <source>
        <dbReference type="SAM" id="MobiDB-lite"/>
    </source>
</evidence>
<feature type="region of interest" description="Disordered" evidence="1">
    <location>
        <begin position="96"/>
        <end position="128"/>
    </location>
</feature>
<gene>
    <name evidence="2" type="ORF">SAMN05192542_110120</name>
</gene>
<evidence type="ECO:0000313" key="3">
    <source>
        <dbReference type="Proteomes" id="UP000199120"/>
    </source>
</evidence>
<dbReference type="OrthoDB" id="9088547at2"/>
<name>A0A1H7RPS6_9BURK</name>
<keyword evidence="3" id="KW-1185">Reference proteome</keyword>
<evidence type="ECO:0000313" key="2">
    <source>
        <dbReference type="EMBL" id="SEL62029.1"/>
    </source>
</evidence>
<proteinExistence type="predicted"/>
<dbReference type="Proteomes" id="UP000199120">
    <property type="component" value="Unassembled WGS sequence"/>
</dbReference>
<reference evidence="3" key="1">
    <citation type="submission" date="2016-10" db="EMBL/GenBank/DDBJ databases">
        <authorList>
            <person name="Varghese N."/>
            <person name="Submissions S."/>
        </authorList>
    </citation>
    <scope>NUCLEOTIDE SEQUENCE [LARGE SCALE GENOMIC DNA]</scope>
    <source>
        <strain evidence="3">LMG 26416</strain>
    </source>
</reference>
<dbReference type="RefSeq" id="WP_090551605.1">
    <property type="nucleotide sequence ID" value="NZ_FNSR01000003.1"/>
</dbReference>
<dbReference type="EMBL" id="FOAJ01000010">
    <property type="protein sequence ID" value="SEL62029.1"/>
    <property type="molecule type" value="Genomic_DNA"/>
</dbReference>
<sequence length="128" mass="13713">MFTDNPTSLEISHGRVGHAWDTLSAARDWNAYALAYQGLMRECMAANIAIWQDSVAGFAHGQSELGAVMRGACRGCVAAWEAPWWASFGALAPAGRERDAAHDDMHDDMHDDAAEANAGSGKRAAHAE</sequence>
<dbReference type="AlphaFoldDB" id="A0A1H7RPS6"/>
<dbReference type="STRING" id="416943.SAMN05445871_5494"/>
<organism evidence="2 3">
    <name type="scientific">Paraburkholderia caballeronis</name>
    <dbReference type="NCBI Taxonomy" id="416943"/>
    <lineage>
        <taxon>Bacteria</taxon>
        <taxon>Pseudomonadati</taxon>
        <taxon>Pseudomonadota</taxon>
        <taxon>Betaproteobacteria</taxon>
        <taxon>Burkholderiales</taxon>
        <taxon>Burkholderiaceae</taxon>
        <taxon>Paraburkholderia</taxon>
    </lineage>
</organism>
<evidence type="ECO:0008006" key="4">
    <source>
        <dbReference type="Google" id="ProtNLM"/>
    </source>
</evidence>
<protein>
    <recommendedName>
        <fullName evidence="4">Phasin protein</fullName>
    </recommendedName>
</protein>
<feature type="compositionally biased region" description="Basic and acidic residues" evidence="1">
    <location>
        <begin position="96"/>
        <end position="113"/>
    </location>
</feature>
<accession>A0A1H7RPS6</accession>